<keyword evidence="4 11" id="KW-0004">4Fe-4S</keyword>
<evidence type="ECO:0000256" key="11">
    <source>
        <dbReference type="PIRSR" id="PIRSR004911-1"/>
    </source>
</evidence>
<dbReference type="SFLD" id="SFLDS00029">
    <property type="entry name" value="Radical_SAM"/>
    <property type="match status" value="1"/>
</dbReference>
<dbReference type="InterPro" id="IPR007197">
    <property type="entry name" value="rSAM"/>
</dbReference>
<comment type="cofactor">
    <cofactor evidence="2">
        <name>[4Fe-4S] cluster</name>
        <dbReference type="ChEBI" id="CHEBI:49883"/>
    </cofactor>
</comment>
<dbReference type="AlphaFoldDB" id="A0A369KN64"/>
<evidence type="ECO:0000256" key="1">
    <source>
        <dbReference type="ARBA" id="ARBA00001933"/>
    </source>
</evidence>
<accession>A0A369KN64</accession>
<evidence type="ECO:0000256" key="12">
    <source>
        <dbReference type="PIRSR" id="PIRSR603739-50"/>
    </source>
</evidence>
<dbReference type="GO" id="GO:0046872">
    <property type="term" value="F:metal ion binding"/>
    <property type="evidence" value="ECO:0007669"/>
    <property type="project" value="UniProtKB-KW"/>
</dbReference>
<evidence type="ECO:0000256" key="8">
    <source>
        <dbReference type="ARBA" id="ARBA00023004"/>
    </source>
</evidence>
<dbReference type="NCBIfam" id="TIGR00238">
    <property type="entry name" value="KamA family radical SAM protein"/>
    <property type="match status" value="1"/>
</dbReference>
<proteinExistence type="inferred from homology"/>
<keyword evidence="15" id="KW-1185">Reference proteome</keyword>
<dbReference type="GO" id="GO:0016853">
    <property type="term" value="F:isomerase activity"/>
    <property type="evidence" value="ECO:0007669"/>
    <property type="project" value="UniProtKB-KW"/>
</dbReference>
<evidence type="ECO:0000256" key="4">
    <source>
        <dbReference type="ARBA" id="ARBA00022485"/>
    </source>
</evidence>
<evidence type="ECO:0000256" key="10">
    <source>
        <dbReference type="ARBA" id="ARBA00023235"/>
    </source>
</evidence>
<organism evidence="14 15">
    <name type="scientific">Spirobacillus cienkowskii</name>
    <dbReference type="NCBI Taxonomy" id="495820"/>
    <lineage>
        <taxon>Bacteria</taxon>
        <taxon>Pseudomonadati</taxon>
        <taxon>Bdellovibrionota</taxon>
        <taxon>Oligoflexia</taxon>
        <taxon>Silvanigrellales</taxon>
        <taxon>Spirobacillus</taxon>
    </lineage>
</organism>
<dbReference type="InterPro" id="IPR003739">
    <property type="entry name" value="Lys_aminomutase/Glu_NH3_mut"/>
</dbReference>
<sequence>MINEKNWARELSQGLIDLNQLVKKGFISMHQTCELKPVIDHFNIRVPHIFLEEIEKSNEAISSQFLPSSNELNVLPEQLTDPIGDERWSPVAGITHRYPDRVLFKPTYMCASYCRFCFRRYKVSDSSNNLKKDDFLNAYDYIKKHSEIWEVIITGGDPLTLTDQSIASILENLSEIDHVKVIRFHTRILSVLPSRITMSLLDIFKKSNKSIWIAAHINSADEFTLECKNAIAKCVDNGIPILLQSVLLKGINDSHEKLISLFKKSIENRIKPYYLHYPDLAKGTEHFRIPLRHAIELIKNLRGKISGLCIPQLIVDIPGGEGKIAMHTHNATEVYENVWEFESSLNSSRIVIKYP</sequence>
<dbReference type="InterPro" id="IPR058240">
    <property type="entry name" value="rSAM_sf"/>
</dbReference>
<comment type="cofactor">
    <cofactor evidence="1 12">
        <name>pyridoxal 5'-phosphate</name>
        <dbReference type="ChEBI" id="CHEBI:597326"/>
    </cofactor>
</comment>
<feature type="binding site" evidence="11">
    <location>
        <position position="110"/>
    </location>
    <ligand>
        <name>[4Fe-4S] cluster</name>
        <dbReference type="ChEBI" id="CHEBI:49883"/>
        <note>4Fe-4S-S-AdoMet</note>
    </ligand>
</feature>
<dbReference type="GO" id="GO:0051539">
    <property type="term" value="F:4 iron, 4 sulfur cluster binding"/>
    <property type="evidence" value="ECO:0007669"/>
    <property type="project" value="UniProtKB-KW"/>
</dbReference>
<feature type="modified residue" description="N6-(pyridoxal phosphate)lysine" evidence="12">
    <location>
        <position position="323"/>
    </location>
</feature>
<dbReference type="PANTHER" id="PTHR30538:SF1">
    <property type="entry name" value="L-LYSINE 2,3-AMINOMUTASE"/>
    <property type="match status" value="1"/>
</dbReference>
<name>A0A369KN64_9BACT</name>
<gene>
    <name evidence="14" type="ORF">DCC88_10850</name>
</gene>
<dbReference type="Pfam" id="PF04055">
    <property type="entry name" value="Radical_SAM"/>
    <property type="match status" value="1"/>
</dbReference>
<evidence type="ECO:0000313" key="14">
    <source>
        <dbReference type="EMBL" id="RDB35288.1"/>
    </source>
</evidence>
<dbReference type="Gene3D" id="3.20.20.70">
    <property type="entry name" value="Aldolase class I"/>
    <property type="match status" value="1"/>
</dbReference>
<dbReference type="PIRSF" id="PIRSF004911">
    <property type="entry name" value="DUF160"/>
    <property type="match status" value="1"/>
</dbReference>
<dbReference type="SUPFAM" id="SSF102114">
    <property type="entry name" value="Radical SAM enzymes"/>
    <property type="match status" value="1"/>
</dbReference>
<dbReference type="InterPro" id="IPR013785">
    <property type="entry name" value="Aldolase_TIM"/>
</dbReference>
<evidence type="ECO:0000256" key="9">
    <source>
        <dbReference type="ARBA" id="ARBA00023014"/>
    </source>
</evidence>
<protein>
    <submittedName>
        <fullName evidence="14">KamA family radical SAM protein</fullName>
    </submittedName>
</protein>
<evidence type="ECO:0000256" key="5">
    <source>
        <dbReference type="ARBA" id="ARBA00022691"/>
    </source>
</evidence>
<reference evidence="14" key="1">
    <citation type="submission" date="2018-04" db="EMBL/GenBank/DDBJ databases">
        <title>Draft genome sequence of the Candidatus Spirobacillus cienkowskii, a pathogen of freshwater Daphnia species, reconstructed from hemolymph metagenomic reads.</title>
        <authorList>
            <person name="Bresciani L."/>
            <person name="Lemos L.N."/>
            <person name="Wale N."/>
            <person name="Lin J.Y."/>
            <person name="Fernandes G.R."/>
            <person name="Duffy M.A."/>
            <person name="Rodrigues J.M."/>
        </authorList>
    </citation>
    <scope>NUCLEOTIDE SEQUENCE [LARGE SCALE GENOMIC DNA]</scope>
    <source>
        <strain evidence="14">Binning01</strain>
    </source>
</reference>
<dbReference type="PANTHER" id="PTHR30538">
    <property type="entry name" value="LYSINE 2,3-AMINOMUTASE-RELATED"/>
    <property type="match status" value="1"/>
</dbReference>
<feature type="domain" description="Radical SAM core" evidence="13">
    <location>
        <begin position="96"/>
        <end position="308"/>
    </location>
</feature>
<keyword evidence="7 12" id="KW-0663">Pyridoxal phosphate</keyword>
<keyword evidence="6 11" id="KW-0479">Metal-binding</keyword>
<evidence type="ECO:0000256" key="7">
    <source>
        <dbReference type="ARBA" id="ARBA00022898"/>
    </source>
</evidence>
<comment type="similarity">
    <text evidence="3">Belongs to the radical SAM superfamily. KamA family.</text>
</comment>
<dbReference type="PROSITE" id="PS51918">
    <property type="entry name" value="RADICAL_SAM"/>
    <property type="match status" value="1"/>
</dbReference>
<evidence type="ECO:0000256" key="2">
    <source>
        <dbReference type="ARBA" id="ARBA00001966"/>
    </source>
</evidence>
<evidence type="ECO:0000256" key="3">
    <source>
        <dbReference type="ARBA" id="ARBA00008703"/>
    </source>
</evidence>
<dbReference type="CDD" id="cd01335">
    <property type="entry name" value="Radical_SAM"/>
    <property type="match status" value="1"/>
</dbReference>
<evidence type="ECO:0000313" key="15">
    <source>
        <dbReference type="Proteomes" id="UP000253934"/>
    </source>
</evidence>
<comment type="caution">
    <text evidence="14">The sequence shown here is derived from an EMBL/GenBank/DDBJ whole genome shotgun (WGS) entry which is preliminary data.</text>
</comment>
<feature type="binding site" evidence="11">
    <location>
        <position position="117"/>
    </location>
    <ligand>
        <name>[4Fe-4S] cluster</name>
        <dbReference type="ChEBI" id="CHEBI:49883"/>
        <note>4Fe-4S-S-AdoMet</note>
    </ligand>
</feature>
<keyword evidence="8" id="KW-0408">Iron</keyword>
<evidence type="ECO:0000259" key="13">
    <source>
        <dbReference type="PROSITE" id="PS51918"/>
    </source>
</evidence>
<dbReference type="Proteomes" id="UP000253934">
    <property type="component" value="Unassembled WGS sequence"/>
</dbReference>
<keyword evidence="10" id="KW-0413">Isomerase</keyword>
<dbReference type="EMBL" id="QOVW01000091">
    <property type="protein sequence ID" value="RDB35288.1"/>
    <property type="molecule type" value="Genomic_DNA"/>
</dbReference>
<feature type="binding site" evidence="11">
    <location>
        <position position="114"/>
    </location>
    <ligand>
        <name>[4Fe-4S] cluster</name>
        <dbReference type="ChEBI" id="CHEBI:49883"/>
        <note>4Fe-4S-S-AdoMet</note>
    </ligand>
</feature>
<dbReference type="SFLD" id="SFLDG01070">
    <property type="entry name" value="PLP-dependent"/>
    <property type="match status" value="1"/>
</dbReference>
<keyword evidence="9 11" id="KW-0411">Iron-sulfur</keyword>
<evidence type="ECO:0000256" key="6">
    <source>
        <dbReference type="ARBA" id="ARBA00022723"/>
    </source>
</evidence>
<keyword evidence="5" id="KW-0949">S-adenosyl-L-methionine</keyword>